<dbReference type="Proteomes" id="UP000438093">
    <property type="component" value="Unassembled WGS sequence"/>
</dbReference>
<keyword evidence="1" id="KW-0812">Transmembrane</keyword>
<name>A0A6N7RRN5_9ACTN</name>
<sequence>MLVKRMFVVACDFLVALTIACVAVLSFAPPAYAYVDPSVMTYTIQALAGVAVALSAVMGVVWRRTRKKLLRVLNIDENANKEVEPDVHRVDPLDRKAVEQADNVAPRRSRRASARGAVASVRLSWPRRFLLALVVSAFVVYTVGIVAPYEIVAGGSGSLIFGLSDVWAPLAVFAVILALVMALLLSIARGRAFSVLLAVVFALGVGAYVQAMFLNSSLPAADGVAVIWGDYTTVTVISSAVWLAIFALLVVFCLRMEGLFRSVVTIASVALVVVQSVGVASLWLGPEKASAEASASSIPEEKVYVTEEGLFDVSSKSNVIVFVLDTFDTFDMQNMLAETPDMLDELTGFTYFPDSVGSMIPTRYGVPYLLTGELPKTSQTYSQFVDGIYSRSTFLDEIREQGYSIGLYTDSILSNEVTVGMDIVASKTENIHPLGKVAVDNKQTILTLWKCALYRDAPWLFKAPFWFYTDEMNESVLSKGESDYADIPYTMNDVDYYDTLASDRLSIADKGEKGSFRFIHLQGAHGPYVMDENAHASDTATFEAQCRGSIEIVNEYVRQLKELGVYDSSTIIVTADHGNWGLVEELEGPTSPILLVKPAADDGESESPVEVSTVPTGHVDYPATVIDAVGGDSSKWGETVFEVTDGARTRYYYMTASDGKRDRALKEFEINGDVLDFDNWQLTGNIWDCDL</sequence>
<keyword evidence="1" id="KW-1133">Transmembrane helix</keyword>
<feature type="transmembrane region" description="Helical" evidence="1">
    <location>
        <begin position="263"/>
        <end position="284"/>
    </location>
</feature>
<keyword evidence="4" id="KW-1185">Reference proteome</keyword>
<proteinExistence type="predicted"/>
<feature type="transmembrane region" description="Helical" evidence="1">
    <location>
        <begin position="43"/>
        <end position="62"/>
    </location>
</feature>
<dbReference type="EMBL" id="VTFY01000013">
    <property type="protein sequence ID" value="MRX83667.1"/>
    <property type="molecule type" value="Genomic_DNA"/>
</dbReference>
<feature type="transmembrane region" description="Helical" evidence="1">
    <location>
        <begin position="167"/>
        <end position="188"/>
    </location>
</feature>
<dbReference type="RefSeq" id="WP_154334465.1">
    <property type="nucleotide sequence ID" value="NZ_VTFY01000013.1"/>
</dbReference>
<feature type="transmembrane region" description="Helical" evidence="1">
    <location>
        <begin position="129"/>
        <end position="147"/>
    </location>
</feature>
<evidence type="ECO:0000256" key="2">
    <source>
        <dbReference type="SAM" id="SignalP"/>
    </source>
</evidence>
<feature type="chain" id="PRO_5026980458" evidence="2">
    <location>
        <begin position="34"/>
        <end position="691"/>
    </location>
</feature>
<feature type="signal peptide" evidence="2">
    <location>
        <begin position="1"/>
        <end position="33"/>
    </location>
</feature>
<reference evidence="4" key="1">
    <citation type="submission" date="2019-08" db="EMBL/GenBank/DDBJ databases">
        <title>Arthrobacter sp. nov., isolated from plateau pika and Tibetan wild ass.</title>
        <authorList>
            <person name="Ge Y."/>
        </authorList>
    </citation>
    <scope>NUCLEOTIDE SEQUENCE [LARGE SCALE GENOMIC DNA]</scope>
    <source>
        <strain evidence="4">HF-4214</strain>
    </source>
</reference>
<protein>
    <submittedName>
        <fullName evidence="3">Arylsulfatase</fullName>
    </submittedName>
</protein>
<dbReference type="SUPFAM" id="SSF53649">
    <property type="entry name" value="Alkaline phosphatase-like"/>
    <property type="match status" value="1"/>
</dbReference>
<accession>A0A6N7RRN5</accession>
<keyword evidence="1" id="KW-0472">Membrane</keyword>
<evidence type="ECO:0000313" key="4">
    <source>
        <dbReference type="Proteomes" id="UP000438093"/>
    </source>
</evidence>
<evidence type="ECO:0000256" key="1">
    <source>
        <dbReference type="SAM" id="Phobius"/>
    </source>
</evidence>
<keyword evidence="2" id="KW-0732">Signal</keyword>
<comment type="caution">
    <text evidence="3">The sequence shown here is derived from an EMBL/GenBank/DDBJ whole genome shotgun (WGS) entry which is preliminary data.</text>
</comment>
<dbReference type="InterPro" id="IPR017850">
    <property type="entry name" value="Alkaline_phosphatase_core_sf"/>
</dbReference>
<dbReference type="AlphaFoldDB" id="A0A6N7RRN5"/>
<dbReference type="Gene3D" id="3.40.720.10">
    <property type="entry name" value="Alkaline Phosphatase, subunit A"/>
    <property type="match status" value="1"/>
</dbReference>
<gene>
    <name evidence="3" type="ORF">GJG86_14380</name>
</gene>
<evidence type="ECO:0000313" key="3">
    <source>
        <dbReference type="EMBL" id="MRX83667.1"/>
    </source>
</evidence>
<feature type="transmembrane region" description="Helical" evidence="1">
    <location>
        <begin position="195"/>
        <end position="214"/>
    </location>
</feature>
<organism evidence="3 4">
    <name type="scientific">Eggerthella guodeyinii</name>
    <dbReference type="NCBI Taxonomy" id="2690837"/>
    <lineage>
        <taxon>Bacteria</taxon>
        <taxon>Bacillati</taxon>
        <taxon>Actinomycetota</taxon>
        <taxon>Coriobacteriia</taxon>
        <taxon>Eggerthellales</taxon>
        <taxon>Eggerthellaceae</taxon>
        <taxon>Eggerthella</taxon>
    </lineage>
</organism>
<feature type="transmembrane region" description="Helical" evidence="1">
    <location>
        <begin position="234"/>
        <end position="254"/>
    </location>
</feature>